<dbReference type="GO" id="GO:0004190">
    <property type="term" value="F:aspartic-type endopeptidase activity"/>
    <property type="evidence" value="ECO:0007669"/>
    <property type="project" value="InterPro"/>
</dbReference>
<dbReference type="AlphaFoldDB" id="A0A127JVI6"/>
<gene>
    <name evidence="2" type="ORF">UC35_15625</name>
</gene>
<dbReference type="InterPro" id="IPR034122">
    <property type="entry name" value="Retropepsin-like_bacterial"/>
</dbReference>
<dbReference type="PATRIC" id="fig|94132.3.peg.3186"/>
<dbReference type="RefSeq" id="WP_061501279.1">
    <property type="nucleotide sequence ID" value="NZ_CP010951.1"/>
</dbReference>
<dbReference type="SUPFAM" id="SSF50630">
    <property type="entry name" value="Acid proteases"/>
    <property type="match status" value="1"/>
</dbReference>
<dbReference type="EMBL" id="CP010951">
    <property type="protein sequence ID" value="AMO24026.1"/>
    <property type="molecule type" value="Genomic_DNA"/>
</dbReference>
<dbReference type="CDD" id="cd05483">
    <property type="entry name" value="retropepsin_like_bacteria"/>
    <property type="match status" value="1"/>
</dbReference>
<dbReference type="Gene3D" id="2.40.70.10">
    <property type="entry name" value="Acid Proteases"/>
    <property type="match status" value="1"/>
</dbReference>
<accession>A0A127JVI6</accession>
<feature type="signal peptide" evidence="1">
    <location>
        <begin position="1"/>
        <end position="23"/>
    </location>
</feature>
<name>A0A127JVI6_9BURK</name>
<dbReference type="InterPro" id="IPR011969">
    <property type="entry name" value="Clan_AA_Asp_peptidase_C"/>
</dbReference>
<dbReference type="Proteomes" id="UP000070433">
    <property type="component" value="Chromosome"/>
</dbReference>
<proteinExistence type="predicted"/>
<dbReference type="GO" id="GO:0006508">
    <property type="term" value="P:proteolysis"/>
    <property type="evidence" value="ECO:0007669"/>
    <property type="project" value="InterPro"/>
</dbReference>
<sequence>MPPLARRSTAAALLALACAASQAQVSLQGVLGNKALLIVNGSSPKAVSTGESFQGVKLVSVSGDQAVVEIEGSRRQLRVGDSPVRVGAGMAAAPASGGVIVLHASDGGHFMTEGRINGEAVRFMVDTGATLVALSETLARRIGLDYKRGAVGYASTANGAVPTWHLKLESVRVGDIELRDVEASVVPANMPFVLLGNSFLNRFRMKRDNDLMVLERRY</sequence>
<protein>
    <submittedName>
        <fullName evidence="2">Peptidase A2</fullName>
    </submittedName>
</protein>
<dbReference type="OrthoDB" id="185963at2"/>
<dbReference type="InterPro" id="IPR001969">
    <property type="entry name" value="Aspartic_peptidase_AS"/>
</dbReference>
<reference evidence="2 3" key="1">
    <citation type="journal article" date="2014" name="Int. J. Syst. Evol. Microbiol.">
        <title>Ramlibacter solisilvae sp. nov., isolated from forest soil, and emended description of the genus Ramlibacter.</title>
        <authorList>
            <person name="Lee H.J."/>
            <person name="Lee S.H."/>
            <person name="Lee S.S."/>
            <person name="Lee J.S."/>
            <person name="Kim Y."/>
            <person name="Kim S.C."/>
            <person name="Jeon C.O."/>
        </authorList>
    </citation>
    <scope>NUCLEOTIDE SEQUENCE [LARGE SCALE GENOMIC DNA]</scope>
    <source>
        <strain evidence="2 3">5-10</strain>
    </source>
</reference>
<feature type="chain" id="PRO_5007449623" evidence="1">
    <location>
        <begin position="24"/>
        <end position="218"/>
    </location>
</feature>
<dbReference type="NCBIfam" id="TIGR02281">
    <property type="entry name" value="clan_AA_DTGA"/>
    <property type="match status" value="1"/>
</dbReference>
<organism evidence="2 3">
    <name type="scientific">Ramlibacter tataouinensis</name>
    <dbReference type="NCBI Taxonomy" id="94132"/>
    <lineage>
        <taxon>Bacteria</taxon>
        <taxon>Pseudomonadati</taxon>
        <taxon>Pseudomonadota</taxon>
        <taxon>Betaproteobacteria</taxon>
        <taxon>Burkholderiales</taxon>
        <taxon>Comamonadaceae</taxon>
        <taxon>Ramlibacter</taxon>
    </lineage>
</organism>
<dbReference type="PROSITE" id="PS00141">
    <property type="entry name" value="ASP_PROTEASE"/>
    <property type="match status" value="1"/>
</dbReference>
<keyword evidence="3" id="KW-1185">Reference proteome</keyword>
<evidence type="ECO:0000256" key="1">
    <source>
        <dbReference type="SAM" id="SignalP"/>
    </source>
</evidence>
<dbReference type="PROSITE" id="PS51257">
    <property type="entry name" value="PROKAR_LIPOPROTEIN"/>
    <property type="match status" value="1"/>
</dbReference>
<evidence type="ECO:0000313" key="3">
    <source>
        <dbReference type="Proteomes" id="UP000070433"/>
    </source>
</evidence>
<dbReference type="Pfam" id="PF13975">
    <property type="entry name" value="gag-asp_proteas"/>
    <property type="match status" value="1"/>
</dbReference>
<dbReference type="InterPro" id="IPR021109">
    <property type="entry name" value="Peptidase_aspartic_dom_sf"/>
</dbReference>
<keyword evidence="1" id="KW-0732">Signal</keyword>
<evidence type="ECO:0000313" key="2">
    <source>
        <dbReference type="EMBL" id="AMO24026.1"/>
    </source>
</evidence>